<reference evidence="3" key="1">
    <citation type="journal article" date="2019" name="Int. J. Syst. Evol. Microbiol.">
        <title>The Global Catalogue of Microorganisms (GCM) 10K type strain sequencing project: providing services to taxonomists for standard genome sequencing and annotation.</title>
        <authorList>
            <consortium name="The Broad Institute Genomics Platform"/>
            <consortium name="The Broad Institute Genome Sequencing Center for Infectious Disease"/>
            <person name="Wu L."/>
            <person name="Ma J."/>
        </authorList>
    </citation>
    <scope>NUCLEOTIDE SEQUENCE [LARGE SCALE GENOMIC DNA]</scope>
    <source>
        <strain evidence="3">CCUG 55995</strain>
    </source>
</reference>
<feature type="region of interest" description="Disordered" evidence="1">
    <location>
        <begin position="103"/>
        <end position="143"/>
    </location>
</feature>
<feature type="compositionally biased region" description="Basic and acidic residues" evidence="1">
    <location>
        <begin position="127"/>
        <end position="143"/>
    </location>
</feature>
<accession>A0ABV9I3R9</accession>
<evidence type="ECO:0000256" key="1">
    <source>
        <dbReference type="SAM" id="MobiDB-lite"/>
    </source>
</evidence>
<name>A0ABV9I3R9_9DEIO</name>
<keyword evidence="3" id="KW-1185">Reference proteome</keyword>
<evidence type="ECO:0000313" key="2">
    <source>
        <dbReference type="EMBL" id="MFC4637016.1"/>
    </source>
</evidence>
<comment type="caution">
    <text evidence="2">The sequence shown here is derived from an EMBL/GenBank/DDBJ whole genome shotgun (WGS) entry which is preliminary data.</text>
</comment>
<feature type="compositionally biased region" description="Basic residues" evidence="1">
    <location>
        <begin position="115"/>
        <end position="126"/>
    </location>
</feature>
<gene>
    <name evidence="2" type="ORF">ACFO0D_01560</name>
</gene>
<dbReference type="Pfam" id="PF12083">
    <property type="entry name" value="DUF3560"/>
    <property type="match status" value="1"/>
</dbReference>
<dbReference type="RefSeq" id="WP_380060053.1">
    <property type="nucleotide sequence ID" value="NZ_JBHSEI010000001.1"/>
</dbReference>
<sequence>MTGEVTNGTATYHLDDDTLRWTPDTRLDDVEYAEARKLGFRWWRGSQAWVATWTPTREDFVLRFVEGIEHEADPDDPSGRLERFAARAVAATGRSNQRAAAAMQGLPPGGEPIKVGHHSERRHRRAIERSDQHMRKAVEESDKAAYWRSRAQGTERRARQKADPGVVRRRIAKLEADLRRQQRYLSDVPGMNPGGPLPEGSASRRYTERWAAHLALRIAYEQARLESLAPPPFAPLASYKKGDVVKTKRYGKCEVLSVGRVNLKVAQLEGHTKGWVWTVPPHDVEPWRETGQLT</sequence>
<evidence type="ECO:0000313" key="3">
    <source>
        <dbReference type="Proteomes" id="UP001595952"/>
    </source>
</evidence>
<protein>
    <submittedName>
        <fullName evidence="2">DUF3560 domain-containing protein</fullName>
    </submittedName>
</protein>
<dbReference type="Proteomes" id="UP001595952">
    <property type="component" value="Unassembled WGS sequence"/>
</dbReference>
<proteinExistence type="predicted"/>
<dbReference type="EMBL" id="JBHSEI010000001">
    <property type="protein sequence ID" value="MFC4637016.1"/>
    <property type="molecule type" value="Genomic_DNA"/>
</dbReference>
<dbReference type="InterPro" id="IPR021944">
    <property type="entry name" value="DUF3560"/>
</dbReference>
<organism evidence="2 3">
    <name type="scientific">Deinococcus hohokamensis</name>
    <dbReference type="NCBI Taxonomy" id="309883"/>
    <lineage>
        <taxon>Bacteria</taxon>
        <taxon>Thermotogati</taxon>
        <taxon>Deinococcota</taxon>
        <taxon>Deinococci</taxon>
        <taxon>Deinococcales</taxon>
        <taxon>Deinococcaceae</taxon>
        <taxon>Deinococcus</taxon>
    </lineage>
</organism>